<comment type="similarity">
    <text evidence="1">Belongs to the Gram-positive plasmids replication protein type 1 family.</text>
</comment>
<protein>
    <submittedName>
        <fullName evidence="3">Plasmid rolling circle replication initiator protein REP and truncated derivatives</fullName>
    </submittedName>
</protein>
<proteinExistence type="inferred from homology"/>
<evidence type="ECO:0000256" key="1">
    <source>
        <dbReference type="ARBA" id="ARBA00008909"/>
    </source>
</evidence>
<dbReference type="Pfam" id="PF01446">
    <property type="entry name" value="Rep_1"/>
    <property type="match status" value="1"/>
</dbReference>
<dbReference type="STRING" id="150248.SAMN05216169_100912"/>
<dbReference type="GO" id="GO:0006260">
    <property type="term" value="P:DNA replication"/>
    <property type="evidence" value="ECO:0007669"/>
    <property type="project" value="UniProtKB-KW"/>
</dbReference>
<keyword evidence="4" id="KW-1185">Reference proteome</keyword>
<keyword evidence="2" id="KW-0235">DNA replication</keyword>
<dbReference type="Proteomes" id="UP000198979">
    <property type="component" value="Unassembled WGS sequence"/>
</dbReference>
<evidence type="ECO:0000313" key="4">
    <source>
        <dbReference type="Proteomes" id="UP000198979"/>
    </source>
</evidence>
<sequence>MLLHLYNDNNIDHNQESILIDKTKKGNERPWREKKLANVEYYELLHILDFKKTERVKACAEVLEYKVDKQTLEKNLFKVWFCKSPLCPMCNWRKTMKHGIQSQKIIAEVMKQKPKCRWLFLTLSVKNVYDGADLDQSLKDMAQGFRRLMQYKKIKQNLIGFMRATEVTVNDTDNSYNQHMHVLLCVEPMYFKNTENYVTQKQWIAFWKKAMKLDYDPVAHIQIVRPKNKHKSDIESAVAETVKYPVKDTDYRTSDREKNLQRVADLEQGLYKKRLISYGGLLKEIHKELNLDNVEDGDLVHVDDEEKEINENAYSVVAYWNWERANYFVKNQG</sequence>
<name>A0A1I0SX66_9BACL</name>
<gene>
    <name evidence="3" type="ORF">SAMN05216169_100912</name>
</gene>
<reference evidence="4" key="1">
    <citation type="submission" date="2016-10" db="EMBL/GenBank/DDBJ databases">
        <authorList>
            <person name="Varghese N."/>
            <person name="Submissions S."/>
        </authorList>
    </citation>
    <scope>NUCLEOTIDE SEQUENCE [LARGE SCALE GENOMIC DNA]</scope>
    <source>
        <strain evidence="4">K1</strain>
    </source>
</reference>
<dbReference type="InterPro" id="IPR000989">
    <property type="entry name" value="Rep"/>
</dbReference>
<organism evidence="3 4">
    <name type="scientific">Anoxybacillus pushchinoensis</name>
    <dbReference type="NCBI Taxonomy" id="150248"/>
    <lineage>
        <taxon>Bacteria</taxon>
        <taxon>Bacillati</taxon>
        <taxon>Bacillota</taxon>
        <taxon>Bacilli</taxon>
        <taxon>Bacillales</taxon>
        <taxon>Anoxybacillaceae</taxon>
        <taxon>Anoxybacillus</taxon>
    </lineage>
</organism>
<evidence type="ECO:0000313" key="3">
    <source>
        <dbReference type="EMBL" id="SFA44135.1"/>
    </source>
</evidence>
<accession>A0A1I0SX66</accession>
<evidence type="ECO:0000256" key="2">
    <source>
        <dbReference type="ARBA" id="ARBA00022705"/>
    </source>
</evidence>
<dbReference type="GO" id="GO:0003677">
    <property type="term" value="F:DNA binding"/>
    <property type="evidence" value="ECO:0007669"/>
    <property type="project" value="InterPro"/>
</dbReference>
<dbReference type="EMBL" id="FOJQ01000009">
    <property type="protein sequence ID" value="SFA44135.1"/>
    <property type="molecule type" value="Genomic_DNA"/>
</dbReference>
<dbReference type="AlphaFoldDB" id="A0A1I0SX66"/>